<feature type="domain" description="Major facilitator superfamily (MFS) profile" evidence="7">
    <location>
        <begin position="258"/>
        <end position="483"/>
    </location>
</feature>
<comment type="subcellular location">
    <subcellularLocation>
        <location evidence="1">Membrane</location>
        <topology evidence="1">Multi-pass membrane protein</topology>
    </subcellularLocation>
</comment>
<evidence type="ECO:0000313" key="9">
    <source>
        <dbReference type="Proteomes" id="UP000178129"/>
    </source>
</evidence>
<dbReference type="PANTHER" id="PTHR42718:SF1">
    <property type="entry name" value="LOW AFFINITY AMMONIUM TRANSPORTER"/>
    <property type="match status" value="1"/>
</dbReference>
<evidence type="ECO:0000256" key="1">
    <source>
        <dbReference type="ARBA" id="ARBA00004141"/>
    </source>
</evidence>
<feature type="transmembrane region" description="Helical" evidence="6">
    <location>
        <begin position="49"/>
        <end position="75"/>
    </location>
</feature>
<evidence type="ECO:0000256" key="6">
    <source>
        <dbReference type="SAM" id="Phobius"/>
    </source>
</evidence>
<gene>
    <name evidence="8" type="ORF">RCO7_03732</name>
</gene>
<dbReference type="GO" id="GO:0016020">
    <property type="term" value="C:membrane"/>
    <property type="evidence" value="ECO:0007669"/>
    <property type="project" value="UniProtKB-SubCell"/>
</dbReference>
<feature type="compositionally biased region" description="Basic and acidic residues" evidence="5">
    <location>
        <begin position="1"/>
        <end position="21"/>
    </location>
</feature>
<feature type="transmembrane region" description="Helical" evidence="6">
    <location>
        <begin position="368"/>
        <end position="394"/>
    </location>
</feature>
<evidence type="ECO:0000313" key="8">
    <source>
        <dbReference type="EMBL" id="CZT09641.1"/>
    </source>
</evidence>
<organism evidence="8 9">
    <name type="scientific">Rhynchosporium graminicola</name>
    <dbReference type="NCBI Taxonomy" id="2792576"/>
    <lineage>
        <taxon>Eukaryota</taxon>
        <taxon>Fungi</taxon>
        <taxon>Dikarya</taxon>
        <taxon>Ascomycota</taxon>
        <taxon>Pezizomycotina</taxon>
        <taxon>Leotiomycetes</taxon>
        <taxon>Helotiales</taxon>
        <taxon>Ploettnerulaceae</taxon>
        <taxon>Rhynchosporium</taxon>
    </lineage>
</organism>
<feature type="transmembrane region" description="Helical" evidence="6">
    <location>
        <begin position="406"/>
        <end position="426"/>
    </location>
</feature>
<comment type="caution">
    <text evidence="8">The sequence shown here is derived from an EMBL/GenBank/DDBJ whole genome shotgun (WGS) entry which is preliminary data.</text>
</comment>
<keyword evidence="3 6" id="KW-1133">Transmembrane helix</keyword>
<dbReference type="InParanoid" id="A0A1E1LGJ1"/>
<feature type="transmembrane region" description="Helical" evidence="6">
    <location>
        <begin position="160"/>
        <end position="181"/>
    </location>
</feature>
<protein>
    <submittedName>
        <fullName evidence="8">Related to Drug resistance protein YOR378W</fullName>
    </submittedName>
</protein>
<feature type="transmembrane region" description="Helical" evidence="6">
    <location>
        <begin position="257"/>
        <end position="275"/>
    </location>
</feature>
<evidence type="ECO:0000256" key="5">
    <source>
        <dbReference type="SAM" id="MobiDB-lite"/>
    </source>
</evidence>
<reference evidence="9" key="1">
    <citation type="submission" date="2016-03" db="EMBL/GenBank/DDBJ databases">
        <authorList>
            <person name="Ploux O."/>
        </authorList>
    </citation>
    <scope>NUCLEOTIDE SEQUENCE [LARGE SCALE GENOMIC DNA]</scope>
    <source>
        <strain evidence="9">UK7</strain>
    </source>
</reference>
<evidence type="ECO:0000256" key="4">
    <source>
        <dbReference type="ARBA" id="ARBA00023136"/>
    </source>
</evidence>
<dbReference type="PANTHER" id="PTHR42718">
    <property type="entry name" value="MAJOR FACILITATOR SUPERFAMILY MULTIDRUG TRANSPORTER MFSC"/>
    <property type="match status" value="1"/>
</dbReference>
<evidence type="ECO:0000256" key="2">
    <source>
        <dbReference type="ARBA" id="ARBA00022692"/>
    </source>
</evidence>
<dbReference type="InterPro" id="IPR036259">
    <property type="entry name" value="MFS_trans_sf"/>
</dbReference>
<feature type="transmembrane region" description="Helical" evidence="6">
    <location>
        <begin position="341"/>
        <end position="362"/>
    </location>
</feature>
<name>A0A1E1LGJ1_9HELO</name>
<feature type="transmembrane region" description="Helical" evidence="6">
    <location>
        <begin position="226"/>
        <end position="245"/>
    </location>
</feature>
<keyword evidence="4 6" id="KW-0472">Membrane</keyword>
<dbReference type="PROSITE" id="PS50850">
    <property type="entry name" value="MFS"/>
    <property type="match status" value="1"/>
</dbReference>
<accession>A0A1E1LGJ1</accession>
<feature type="region of interest" description="Disordered" evidence="5">
    <location>
        <begin position="1"/>
        <end position="35"/>
    </location>
</feature>
<feature type="compositionally biased region" description="Polar residues" evidence="5">
    <location>
        <begin position="22"/>
        <end position="35"/>
    </location>
</feature>
<dbReference type="InterPro" id="IPR011701">
    <property type="entry name" value="MFS"/>
</dbReference>
<feature type="transmembrane region" description="Helical" evidence="6">
    <location>
        <begin position="87"/>
        <end position="105"/>
    </location>
</feature>
<feature type="transmembrane region" description="Helical" evidence="6">
    <location>
        <begin position="187"/>
        <end position="210"/>
    </location>
</feature>
<keyword evidence="2 6" id="KW-0812">Transmembrane</keyword>
<evidence type="ECO:0000259" key="7">
    <source>
        <dbReference type="PROSITE" id="PS50850"/>
    </source>
</evidence>
<dbReference type="SUPFAM" id="SSF103473">
    <property type="entry name" value="MFS general substrate transporter"/>
    <property type="match status" value="1"/>
</dbReference>
<dbReference type="Proteomes" id="UP000178129">
    <property type="component" value="Unassembled WGS sequence"/>
</dbReference>
<sequence>MEPQDIRSAKDSQEPRHEDSTSTRQGSERTATNENCGERKRMSVLHEGAFIITICMAQILALAGLGQGLAPLHIIGDSFGVNNEGELSWYLAAFSLTVGTFILPAGRLGDLYGHKTIFLIGTVWYGVWSLISGFSEPALMVPNALAIAGRSFVGKKKNYVFACFGASAPAGAVLGGVFGAIFSQLVWWPWTFWVMGMVLLTYTATSYLILPPDERDQSSETTKPTFDLAGTITGVTGLILFNFAWNQAAVVGWSKPYTYILLVVGTLFFGLFIYIETHFAKDPLIPIESLSREALYALSIIACENLRHHSALSAAAQQSPVALSGLLASLTAGYLFSRFHVAYIMVGAMLCFVTGQILLATAAVSQTYWAQTFAAILVMPWGMYMSFPAGTIILSNGMPRDHQGIAASLVNTVVNYSISLSLGIAGTIARQTDPRHDNTLLSYRNAWYFAIGLDGLGLVIALYFLWISVGRAKVSSQQFETRV</sequence>
<dbReference type="EMBL" id="FJUW01000051">
    <property type="protein sequence ID" value="CZT09641.1"/>
    <property type="molecule type" value="Genomic_DNA"/>
</dbReference>
<dbReference type="AlphaFoldDB" id="A0A1E1LGJ1"/>
<dbReference type="Gene3D" id="1.20.1250.20">
    <property type="entry name" value="MFS general substrate transporter like domains"/>
    <property type="match status" value="2"/>
</dbReference>
<dbReference type="GO" id="GO:0022857">
    <property type="term" value="F:transmembrane transporter activity"/>
    <property type="evidence" value="ECO:0007669"/>
    <property type="project" value="InterPro"/>
</dbReference>
<feature type="transmembrane region" description="Helical" evidence="6">
    <location>
        <begin position="112"/>
        <end position="131"/>
    </location>
</feature>
<keyword evidence="9" id="KW-1185">Reference proteome</keyword>
<dbReference type="Pfam" id="PF07690">
    <property type="entry name" value="MFS_1"/>
    <property type="match status" value="2"/>
</dbReference>
<dbReference type="InterPro" id="IPR020846">
    <property type="entry name" value="MFS_dom"/>
</dbReference>
<proteinExistence type="predicted"/>
<evidence type="ECO:0000256" key="3">
    <source>
        <dbReference type="ARBA" id="ARBA00022989"/>
    </source>
</evidence>
<dbReference type="CDD" id="cd17476">
    <property type="entry name" value="MFS_Amf1_MDR_like"/>
    <property type="match status" value="1"/>
</dbReference>
<feature type="transmembrane region" description="Helical" evidence="6">
    <location>
        <begin position="446"/>
        <end position="466"/>
    </location>
</feature>